<feature type="transmembrane region" description="Helical" evidence="1">
    <location>
        <begin position="76"/>
        <end position="101"/>
    </location>
</feature>
<gene>
    <name evidence="2" type="ORF">AB0I59_01895</name>
</gene>
<dbReference type="Proteomes" id="UP001551675">
    <property type="component" value="Unassembled WGS sequence"/>
</dbReference>
<dbReference type="RefSeq" id="WP_358129062.1">
    <property type="nucleotide sequence ID" value="NZ_JBFALK010000001.1"/>
</dbReference>
<protein>
    <recommendedName>
        <fullName evidence="4">FtsX-like permease family protein</fullName>
    </recommendedName>
</protein>
<keyword evidence="1" id="KW-0812">Transmembrane</keyword>
<keyword evidence="1" id="KW-1133">Transmembrane helix</keyword>
<reference evidence="2 3" key="1">
    <citation type="submission" date="2024-06" db="EMBL/GenBank/DDBJ databases">
        <title>The Natural Products Discovery Center: Release of the First 8490 Sequenced Strains for Exploring Actinobacteria Biosynthetic Diversity.</title>
        <authorList>
            <person name="Kalkreuter E."/>
            <person name="Kautsar S.A."/>
            <person name="Yang D."/>
            <person name="Bader C.D."/>
            <person name="Teijaro C.N."/>
            <person name="Fluegel L."/>
            <person name="Davis C.M."/>
            <person name="Simpson J.R."/>
            <person name="Lauterbach L."/>
            <person name="Steele A.D."/>
            <person name="Gui C."/>
            <person name="Meng S."/>
            <person name="Li G."/>
            <person name="Viehrig K."/>
            <person name="Ye F."/>
            <person name="Su P."/>
            <person name="Kiefer A.F."/>
            <person name="Nichols A."/>
            <person name="Cepeda A.J."/>
            <person name="Yan W."/>
            <person name="Fan B."/>
            <person name="Jiang Y."/>
            <person name="Adhikari A."/>
            <person name="Zheng C.-J."/>
            <person name="Schuster L."/>
            <person name="Cowan T.M."/>
            <person name="Smanski M.J."/>
            <person name="Chevrette M.G."/>
            <person name="De Carvalho L.P.S."/>
            <person name="Shen B."/>
        </authorList>
    </citation>
    <scope>NUCLEOTIDE SEQUENCE [LARGE SCALE GENOMIC DNA]</scope>
    <source>
        <strain evidence="2 3">NPDC050100</strain>
    </source>
</reference>
<keyword evidence="1" id="KW-0472">Membrane</keyword>
<evidence type="ECO:0008006" key="4">
    <source>
        <dbReference type="Google" id="ProtNLM"/>
    </source>
</evidence>
<organism evidence="2 3">
    <name type="scientific">Microtetraspora glauca</name>
    <dbReference type="NCBI Taxonomy" id="1996"/>
    <lineage>
        <taxon>Bacteria</taxon>
        <taxon>Bacillati</taxon>
        <taxon>Actinomycetota</taxon>
        <taxon>Actinomycetes</taxon>
        <taxon>Streptosporangiales</taxon>
        <taxon>Streptosporangiaceae</taxon>
        <taxon>Microtetraspora</taxon>
    </lineage>
</organism>
<keyword evidence="3" id="KW-1185">Reference proteome</keyword>
<feature type="transmembrane region" description="Helical" evidence="1">
    <location>
        <begin position="130"/>
        <end position="155"/>
    </location>
</feature>
<comment type="caution">
    <text evidence="2">The sequence shown here is derived from an EMBL/GenBank/DDBJ whole genome shotgun (WGS) entry which is preliminary data.</text>
</comment>
<feature type="transmembrane region" description="Helical" evidence="1">
    <location>
        <begin position="352"/>
        <end position="374"/>
    </location>
</feature>
<feature type="transmembrane region" description="Helical" evidence="1">
    <location>
        <begin position="395"/>
        <end position="423"/>
    </location>
</feature>
<feature type="transmembrane region" description="Helical" evidence="1">
    <location>
        <begin position="443"/>
        <end position="464"/>
    </location>
</feature>
<proteinExistence type="predicted"/>
<dbReference type="EMBL" id="JBFALK010000001">
    <property type="protein sequence ID" value="MEV0967360.1"/>
    <property type="molecule type" value="Genomic_DNA"/>
</dbReference>
<evidence type="ECO:0000313" key="3">
    <source>
        <dbReference type="Proteomes" id="UP001551675"/>
    </source>
</evidence>
<accession>A0ABV3G6V5</accession>
<feature type="transmembrane region" description="Helical" evidence="1">
    <location>
        <begin position="6"/>
        <end position="30"/>
    </location>
</feature>
<sequence>MLAEIVIFAVVLGVPAAFVCGSVFFAASSAPRGRYGHMRGHHLVLGAALSAAGILVTALTAWSTHEDQHYDDFGSAMTLLAGMMGGALLILGSGPLTPWLLGVLGRNTVRLPSAFRLAARHMADKRARTAPAVATTMSTTAVAIAVMITSVAVAAQNRANYQPEARYGALVVEGFSADQAAAVRAAIQHELSGLSGASIAQNNGQREPGYLDVGTSEYAMWMEAHIGDQALLRYLTGDPSTPYDEGTAVVVTADDEEADSARITYSFAGTDPSPSVKTIPAITVRPTDPRVGGVFIPAKVVQDLGFHLEPTQLIIDPSFHRTSAIEQERLDRRLGDTAVTYLERGFQAPPGWLYFVAVMVLIALAGALTTIRSAGSGRVLLRVGGGSTATLRFFVACRAAFSAACGTATGAFAGCVIGLLLVWPMTTSIDWDPAPRVPFETPWASIAALVAGLPVLAAPIAALAGPGWLTRSDLTSTPSASARPRSAPPT</sequence>
<name>A0ABV3G6V5_MICGL</name>
<evidence type="ECO:0000313" key="2">
    <source>
        <dbReference type="EMBL" id="MEV0967360.1"/>
    </source>
</evidence>
<evidence type="ECO:0000256" key="1">
    <source>
        <dbReference type="SAM" id="Phobius"/>
    </source>
</evidence>
<feature type="transmembrane region" description="Helical" evidence="1">
    <location>
        <begin position="42"/>
        <end position="64"/>
    </location>
</feature>